<organism evidence="3">
    <name type="scientific">Rhodopseudomonas palustris (strain BisB18)</name>
    <dbReference type="NCBI Taxonomy" id="316056"/>
    <lineage>
        <taxon>Bacteria</taxon>
        <taxon>Pseudomonadati</taxon>
        <taxon>Pseudomonadota</taxon>
        <taxon>Alphaproteobacteria</taxon>
        <taxon>Hyphomicrobiales</taxon>
        <taxon>Nitrobacteraceae</taxon>
        <taxon>Rhodopseudomonas</taxon>
    </lineage>
</organism>
<dbReference type="AlphaFoldDB" id="Q215R1"/>
<sequence length="191" mass="20225">MTGFAKAARILAVVALGAAVTDAAEAASWKVDPARSQIGFSGTQTGEHFQGKFSRYQATIDFDPAQPDSGHALILVELGSANTGDKQRDQALPGEDWFDVARFPTATFEAKRFVGKGGNAYEAQGTLSLHGISRDLVLPFTLDVENGTAHAKGHVELLRNAFGVGQNAWNSDAYVGFAVGVDIDLIATSTR</sequence>
<evidence type="ECO:0000313" key="3">
    <source>
        <dbReference type="EMBL" id="ABD87875.1"/>
    </source>
</evidence>
<feature type="domain" description="Lipid/polyisoprenoid-binding YceI-like" evidence="2">
    <location>
        <begin position="28"/>
        <end position="188"/>
    </location>
</feature>
<dbReference type="SMART" id="SM00867">
    <property type="entry name" value="YceI"/>
    <property type="match status" value="1"/>
</dbReference>
<feature type="chain" id="PRO_5004199397" evidence="1">
    <location>
        <begin position="27"/>
        <end position="191"/>
    </location>
</feature>
<dbReference type="InterPro" id="IPR007372">
    <property type="entry name" value="Lipid/polyisoprenoid-bd_YceI"/>
</dbReference>
<dbReference type="PANTHER" id="PTHR34406">
    <property type="entry name" value="PROTEIN YCEI"/>
    <property type="match status" value="1"/>
</dbReference>
<evidence type="ECO:0000256" key="1">
    <source>
        <dbReference type="SAM" id="SignalP"/>
    </source>
</evidence>
<dbReference type="eggNOG" id="COG2353">
    <property type="taxonomic scope" value="Bacteria"/>
</dbReference>
<evidence type="ECO:0000259" key="2">
    <source>
        <dbReference type="SMART" id="SM00867"/>
    </source>
</evidence>
<dbReference type="SUPFAM" id="SSF101874">
    <property type="entry name" value="YceI-like"/>
    <property type="match status" value="1"/>
</dbReference>
<dbReference type="EMBL" id="CP000301">
    <property type="protein sequence ID" value="ABD87875.1"/>
    <property type="molecule type" value="Genomic_DNA"/>
</dbReference>
<dbReference type="RefSeq" id="WP_011472772.1">
    <property type="nucleotide sequence ID" value="NC_007925.1"/>
</dbReference>
<protein>
    <submittedName>
        <fullName evidence="3">YceI</fullName>
    </submittedName>
</protein>
<dbReference type="PANTHER" id="PTHR34406:SF1">
    <property type="entry name" value="PROTEIN YCEI"/>
    <property type="match status" value="1"/>
</dbReference>
<dbReference type="OrthoDB" id="8447952at2"/>
<proteinExistence type="predicted"/>
<dbReference type="Pfam" id="PF04264">
    <property type="entry name" value="YceI"/>
    <property type="match status" value="1"/>
</dbReference>
<feature type="signal peptide" evidence="1">
    <location>
        <begin position="1"/>
        <end position="26"/>
    </location>
</feature>
<name>Q215R1_RHOPB</name>
<accession>Q215R1</accession>
<gene>
    <name evidence="3" type="ordered locus">RPC_2321</name>
</gene>
<dbReference type="InterPro" id="IPR036761">
    <property type="entry name" value="TTHA0802/YceI-like_sf"/>
</dbReference>
<dbReference type="Gene3D" id="2.40.128.110">
    <property type="entry name" value="Lipid/polyisoprenoid-binding, YceI-like"/>
    <property type="match status" value="1"/>
</dbReference>
<keyword evidence="1" id="KW-0732">Signal</keyword>
<reference evidence="3" key="1">
    <citation type="submission" date="2006-03" db="EMBL/GenBank/DDBJ databases">
        <title>Complete sequence of Rhodopseudomonas palustris BisB18.</title>
        <authorList>
            <consortium name="US DOE Joint Genome Institute"/>
            <person name="Copeland A."/>
            <person name="Lucas S."/>
            <person name="Lapidus A."/>
            <person name="Barry K."/>
            <person name="Detter J.C."/>
            <person name="Glavina del Rio T."/>
            <person name="Hammon N."/>
            <person name="Israni S."/>
            <person name="Dalin E."/>
            <person name="Tice H."/>
            <person name="Pitluck S."/>
            <person name="Chain P."/>
            <person name="Malfatti S."/>
            <person name="Shin M."/>
            <person name="Vergez L."/>
            <person name="Schmutz J."/>
            <person name="Larimer F."/>
            <person name="Land M."/>
            <person name="Hauser L."/>
            <person name="Pelletier D.A."/>
            <person name="Kyrpides N."/>
            <person name="Anderson I."/>
            <person name="Oda Y."/>
            <person name="Harwood C.S."/>
            <person name="Richardson P."/>
        </authorList>
    </citation>
    <scope>NUCLEOTIDE SEQUENCE [LARGE SCALE GENOMIC DNA]</scope>
    <source>
        <strain evidence="3">BisB18</strain>
    </source>
</reference>
<dbReference type="KEGG" id="rpc:RPC_2321"/>
<dbReference type="STRING" id="316056.RPC_2321"/>
<dbReference type="HOGENOM" id="CLU_071003_5_1_5"/>